<sequence length="65" mass="6522">MIALTTQAAISGAPENRGHPAAPPTGAERGHRTAEPTKSRGTGNTAQNPHDLAAPARTARAEVGG</sequence>
<reference evidence="2 3" key="1">
    <citation type="submission" date="2020-08" db="EMBL/GenBank/DDBJ databases">
        <title>Genomic Encyclopedia of Type Strains, Phase III (KMG-III): the genomes of soil and plant-associated and newly described type strains.</title>
        <authorList>
            <person name="Whitman W."/>
        </authorList>
    </citation>
    <scope>NUCLEOTIDE SEQUENCE [LARGE SCALE GENOMIC DNA]</scope>
    <source>
        <strain evidence="2 3">CECT 8960</strain>
    </source>
</reference>
<feature type="region of interest" description="Disordered" evidence="1">
    <location>
        <begin position="1"/>
        <end position="65"/>
    </location>
</feature>
<proteinExistence type="predicted"/>
<protein>
    <submittedName>
        <fullName evidence="2">Uncharacterized protein</fullName>
    </submittedName>
</protein>
<gene>
    <name evidence="2" type="ORF">FHR82_008286</name>
</gene>
<feature type="compositionally biased region" description="Basic and acidic residues" evidence="1">
    <location>
        <begin position="28"/>
        <end position="38"/>
    </location>
</feature>
<feature type="compositionally biased region" description="Polar residues" evidence="1">
    <location>
        <begin position="39"/>
        <end position="48"/>
    </location>
</feature>
<organism evidence="2 3">
    <name type="scientific">Actinophytocola algeriensis</name>
    <dbReference type="NCBI Taxonomy" id="1768010"/>
    <lineage>
        <taxon>Bacteria</taxon>
        <taxon>Bacillati</taxon>
        <taxon>Actinomycetota</taxon>
        <taxon>Actinomycetes</taxon>
        <taxon>Pseudonocardiales</taxon>
        <taxon>Pseudonocardiaceae</taxon>
    </lineage>
</organism>
<evidence type="ECO:0000313" key="2">
    <source>
        <dbReference type="EMBL" id="MBB4912015.1"/>
    </source>
</evidence>
<evidence type="ECO:0000313" key="3">
    <source>
        <dbReference type="Proteomes" id="UP000520767"/>
    </source>
</evidence>
<keyword evidence="3" id="KW-1185">Reference proteome</keyword>
<dbReference type="Proteomes" id="UP000520767">
    <property type="component" value="Unassembled WGS sequence"/>
</dbReference>
<accession>A0A7W7VJF3</accession>
<evidence type="ECO:0000256" key="1">
    <source>
        <dbReference type="SAM" id="MobiDB-lite"/>
    </source>
</evidence>
<comment type="caution">
    <text evidence="2">The sequence shown here is derived from an EMBL/GenBank/DDBJ whole genome shotgun (WGS) entry which is preliminary data.</text>
</comment>
<name>A0A7W7VJF3_9PSEU</name>
<dbReference type="AlphaFoldDB" id="A0A7W7VJF3"/>
<dbReference type="EMBL" id="JACHJQ010000011">
    <property type="protein sequence ID" value="MBB4912015.1"/>
    <property type="molecule type" value="Genomic_DNA"/>
</dbReference>